<proteinExistence type="predicted"/>
<dbReference type="InterPro" id="IPR015897">
    <property type="entry name" value="CHK_kinase-like"/>
</dbReference>
<dbReference type="InterPro" id="IPR052961">
    <property type="entry name" value="Oxido-Kinase-like_Enzymes"/>
</dbReference>
<keyword evidence="2" id="KW-0614">Plasmid</keyword>
<reference evidence="2" key="1">
    <citation type="submission" date="2014-06" db="EMBL/GenBank/DDBJ databases">
        <title>Molecular and ecological studies on carbamate pesticide degrading bacteria isolated from agricultural soils.</title>
        <authorList>
            <person name="Kim D.-U."/>
            <person name="Ka J.-O."/>
        </authorList>
    </citation>
    <scope>NUCLEOTIDE SEQUENCE</scope>
    <source>
        <strain evidence="2">NS2</strain>
        <plasmid evidence="2">201</plasmid>
    </source>
</reference>
<dbReference type="PANTHER" id="PTHR23020">
    <property type="entry name" value="UNCHARACTERIZED NUCLEAR HORMONE RECEPTOR-RELATED"/>
    <property type="match status" value="1"/>
</dbReference>
<dbReference type="InterPro" id="IPR004119">
    <property type="entry name" value="EcKL"/>
</dbReference>
<gene>
    <name evidence="2" type="ORF">plasmid201_202</name>
</gene>
<geneLocation type="plasmid" evidence="2">
    <name>201</name>
</geneLocation>
<dbReference type="SMART" id="SM00587">
    <property type="entry name" value="CHK"/>
    <property type="match status" value="1"/>
</dbReference>
<feature type="domain" description="CHK kinase-like" evidence="1">
    <location>
        <begin position="106"/>
        <end position="289"/>
    </location>
</feature>
<accession>A0A0D4ZZC4</accession>
<sequence>MVPGATVGGVSIVKSHEYGDGDVSTSARATATLDYSDGSPADLPRDVILKLSFDPRKKGTDAWYCQLDGLFANEVNFYNRIRPSLAIEAPGSLGGYFDRATKRYLLIMEDVTQRGATFPSNLDAVGVENVKRILDAIAKVHATFWESDRFVGDMAWVETHLRGGVEDHMRSVIPEEGIRSQLELHKFKRELLERLGTTERELFAGMCANKQHQATLPQTLLHGDLHIGNTYRMPDGSVGLHDWQLCVKGFALHDVTYIINTALSIAERRAYERALLEYYRDKLIELGVRTPPSPEVLWTEHRRAALWTLYIGWLTCPPESYGWETMAVALLRVSTAVEDHGTLALVRESL</sequence>
<dbReference type="EMBL" id="KM017070">
    <property type="protein sequence ID" value="AJW29390.1"/>
    <property type="molecule type" value="Genomic_DNA"/>
</dbReference>
<dbReference type="SUPFAM" id="SSF56112">
    <property type="entry name" value="Protein kinase-like (PK-like)"/>
    <property type="match status" value="1"/>
</dbReference>
<name>A0A0D4ZZC4_9SPHN</name>
<evidence type="ECO:0000313" key="2">
    <source>
        <dbReference type="EMBL" id="AJW29390.1"/>
    </source>
</evidence>
<dbReference type="PANTHER" id="PTHR23020:SF41">
    <property type="entry name" value="AMINOGLYCOSIDE PHOSPHOTRANSFERASE DOMAIN-CONTAINING PROTEIN"/>
    <property type="match status" value="1"/>
</dbReference>
<dbReference type="Pfam" id="PF02958">
    <property type="entry name" value="EcKL"/>
    <property type="match status" value="1"/>
</dbReference>
<dbReference type="Gene3D" id="3.90.1200.10">
    <property type="match status" value="1"/>
</dbReference>
<protein>
    <recommendedName>
        <fullName evidence="1">CHK kinase-like domain-containing protein</fullName>
    </recommendedName>
</protein>
<dbReference type="InterPro" id="IPR011009">
    <property type="entry name" value="Kinase-like_dom_sf"/>
</dbReference>
<organism evidence="2">
    <name type="scientific">Sphingomonas sp. NS2</name>
    <dbReference type="NCBI Taxonomy" id="908605"/>
    <lineage>
        <taxon>Bacteria</taxon>
        <taxon>Pseudomonadati</taxon>
        <taxon>Pseudomonadota</taxon>
        <taxon>Alphaproteobacteria</taxon>
        <taxon>Sphingomonadales</taxon>
        <taxon>Sphingomonadaceae</taxon>
        <taxon>Sphingomonas</taxon>
    </lineage>
</organism>
<evidence type="ECO:0000259" key="1">
    <source>
        <dbReference type="SMART" id="SM00587"/>
    </source>
</evidence>
<dbReference type="AlphaFoldDB" id="A0A0D4ZZC4"/>